<evidence type="ECO:0000313" key="1">
    <source>
        <dbReference type="EMBL" id="KAF9642207.1"/>
    </source>
</evidence>
<reference evidence="1" key="1">
    <citation type="submission" date="2019-10" db="EMBL/GenBank/DDBJ databases">
        <authorList>
            <consortium name="DOE Joint Genome Institute"/>
            <person name="Kuo A."/>
            <person name="Miyauchi S."/>
            <person name="Kiss E."/>
            <person name="Drula E."/>
            <person name="Kohler A."/>
            <person name="Sanchez-Garcia M."/>
            <person name="Andreopoulos B."/>
            <person name="Barry K.W."/>
            <person name="Bonito G."/>
            <person name="Buee M."/>
            <person name="Carver A."/>
            <person name="Chen C."/>
            <person name="Cichocki N."/>
            <person name="Clum A."/>
            <person name="Culley D."/>
            <person name="Crous P.W."/>
            <person name="Fauchery L."/>
            <person name="Girlanda M."/>
            <person name="Hayes R."/>
            <person name="Keri Z."/>
            <person name="Labutti K."/>
            <person name="Lipzen A."/>
            <person name="Lombard V."/>
            <person name="Magnuson J."/>
            <person name="Maillard F."/>
            <person name="Morin E."/>
            <person name="Murat C."/>
            <person name="Nolan M."/>
            <person name="Ohm R."/>
            <person name="Pangilinan J."/>
            <person name="Pereira M."/>
            <person name="Perotto S."/>
            <person name="Peter M."/>
            <person name="Riley R."/>
            <person name="Sitrit Y."/>
            <person name="Stielow B."/>
            <person name="Szollosi G."/>
            <person name="Zifcakova L."/>
            <person name="Stursova M."/>
            <person name="Spatafora J.W."/>
            <person name="Tedersoo L."/>
            <person name="Vaario L.-M."/>
            <person name="Yamada A."/>
            <person name="Yan M."/>
            <person name="Wang P."/>
            <person name="Xu J."/>
            <person name="Bruns T."/>
            <person name="Baldrian P."/>
            <person name="Vilgalys R."/>
            <person name="Henrissat B."/>
            <person name="Grigoriev I.V."/>
            <person name="Hibbett D."/>
            <person name="Nagy L.G."/>
            <person name="Martin F.M."/>
        </authorList>
    </citation>
    <scope>NUCLEOTIDE SEQUENCE</scope>
    <source>
        <strain evidence="1">P2</strain>
    </source>
</reference>
<organism evidence="1 2">
    <name type="scientific">Thelephora ganbajun</name>
    <name type="common">Ganba fungus</name>
    <dbReference type="NCBI Taxonomy" id="370292"/>
    <lineage>
        <taxon>Eukaryota</taxon>
        <taxon>Fungi</taxon>
        <taxon>Dikarya</taxon>
        <taxon>Basidiomycota</taxon>
        <taxon>Agaricomycotina</taxon>
        <taxon>Agaricomycetes</taxon>
        <taxon>Thelephorales</taxon>
        <taxon>Thelephoraceae</taxon>
        <taxon>Thelephora</taxon>
    </lineage>
</organism>
<reference evidence="1" key="2">
    <citation type="journal article" date="2020" name="Nat. Commun.">
        <title>Large-scale genome sequencing of mycorrhizal fungi provides insights into the early evolution of symbiotic traits.</title>
        <authorList>
            <person name="Miyauchi S."/>
            <person name="Kiss E."/>
            <person name="Kuo A."/>
            <person name="Drula E."/>
            <person name="Kohler A."/>
            <person name="Sanchez-Garcia M."/>
            <person name="Morin E."/>
            <person name="Andreopoulos B."/>
            <person name="Barry K.W."/>
            <person name="Bonito G."/>
            <person name="Buee M."/>
            <person name="Carver A."/>
            <person name="Chen C."/>
            <person name="Cichocki N."/>
            <person name="Clum A."/>
            <person name="Culley D."/>
            <person name="Crous P.W."/>
            <person name="Fauchery L."/>
            <person name="Girlanda M."/>
            <person name="Hayes R.D."/>
            <person name="Keri Z."/>
            <person name="LaButti K."/>
            <person name="Lipzen A."/>
            <person name="Lombard V."/>
            <person name="Magnuson J."/>
            <person name="Maillard F."/>
            <person name="Murat C."/>
            <person name="Nolan M."/>
            <person name="Ohm R.A."/>
            <person name="Pangilinan J."/>
            <person name="Pereira M.F."/>
            <person name="Perotto S."/>
            <person name="Peter M."/>
            <person name="Pfister S."/>
            <person name="Riley R."/>
            <person name="Sitrit Y."/>
            <person name="Stielow J.B."/>
            <person name="Szollosi G."/>
            <person name="Zifcakova L."/>
            <person name="Stursova M."/>
            <person name="Spatafora J.W."/>
            <person name="Tedersoo L."/>
            <person name="Vaario L.M."/>
            <person name="Yamada A."/>
            <person name="Yan M."/>
            <person name="Wang P."/>
            <person name="Xu J."/>
            <person name="Bruns T."/>
            <person name="Baldrian P."/>
            <person name="Vilgalys R."/>
            <person name="Dunand C."/>
            <person name="Henrissat B."/>
            <person name="Grigoriev I.V."/>
            <person name="Hibbett D."/>
            <person name="Nagy L.G."/>
            <person name="Martin F.M."/>
        </authorList>
    </citation>
    <scope>NUCLEOTIDE SEQUENCE</scope>
    <source>
        <strain evidence="1">P2</strain>
    </source>
</reference>
<evidence type="ECO:0000313" key="2">
    <source>
        <dbReference type="Proteomes" id="UP000886501"/>
    </source>
</evidence>
<sequence>MPASSVPPVRHRLRSPSSSSNSDAPPPTRRRLFSKPLQPTLTSVPLPPRLTLSFKVNGDSTSNSVSILPPSFCPLSFKIGDDSTSNPEGVRSSRTQSVTDHPVPNFKTTTKHPQAGIYLSLPPAVPDVGDQEDNEGSPRAEEDVLQDYCQQALLLDGLQRIDAWTYVVQDWDETLGILEPARFYHVRSLPTSETSVSFVCDCPDCHHRGCIHIRLFKAHAHHILPLEPFSSTPHPPAFLVTHSVTLGSFIFSVCSTRGVGLQGGKRTIVSLSRNGWWSC</sequence>
<dbReference type="EMBL" id="MU118607">
    <property type="protein sequence ID" value="KAF9642207.1"/>
    <property type="molecule type" value="Genomic_DNA"/>
</dbReference>
<keyword evidence="2" id="KW-1185">Reference proteome</keyword>
<protein>
    <submittedName>
        <fullName evidence="1">Uncharacterized protein</fullName>
    </submittedName>
</protein>
<name>A0ACB6YY47_THEGA</name>
<comment type="caution">
    <text evidence="1">The sequence shown here is derived from an EMBL/GenBank/DDBJ whole genome shotgun (WGS) entry which is preliminary data.</text>
</comment>
<gene>
    <name evidence="1" type="ORF">BDM02DRAFT_3152448</name>
</gene>
<dbReference type="Proteomes" id="UP000886501">
    <property type="component" value="Unassembled WGS sequence"/>
</dbReference>
<proteinExistence type="predicted"/>
<accession>A0ACB6YY47</accession>